<dbReference type="RefSeq" id="WP_076218607.1">
    <property type="nucleotide sequence ID" value="NZ_MPVP01000047.1"/>
</dbReference>
<sequence>MMPEKPELKKEPTEFEELVKEKVKLAKKLGLMDQGTQPSEAYEETNDYKRIKEIDLKLWELIK</sequence>
<protein>
    <submittedName>
        <fullName evidence="1">Uncharacterized protein</fullName>
    </submittedName>
</protein>
<keyword evidence="2" id="KW-1185">Reference proteome</keyword>
<comment type="caution">
    <text evidence="1">The sequence shown here is derived from an EMBL/GenBank/DDBJ whole genome shotgun (WGS) entry which is preliminary data.</text>
</comment>
<evidence type="ECO:0000313" key="2">
    <source>
        <dbReference type="Proteomes" id="UP000187158"/>
    </source>
</evidence>
<dbReference type="EMBL" id="MPVP01000047">
    <property type="protein sequence ID" value="OMD34819.1"/>
    <property type="molecule type" value="Genomic_DNA"/>
</dbReference>
<proteinExistence type="predicted"/>
<accession>A0ABX3GR90</accession>
<name>A0ABX3GR90_9BACL</name>
<organism evidence="1 2">
    <name type="scientific">Paenibacillus odorifer</name>
    <dbReference type="NCBI Taxonomy" id="189426"/>
    <lineage>
        <taxon>Bacteria</taxon>
        <taxon>Bacillati</taxon>
        <taxon>Bacillota</taxon>
        <taxon>Bacilli</taxon>
        <taxon>Bacillales</taxon>
        <taxon>Paenibacillaceae</taxon>
        <taxon>Paenibacillus</taxon>
    </lineage>
</organism>
<gene>
    <name evidence="1" type="ORF">BSO21_10390</name>
</gene>
<evidence type="ECO:0000313" key="1">
    <source>
        <dbReference type="EMBL" id="OMD34819.1"/>
    </source>
</evidence>
<dbReference type="Proteomes" id="UP000187158">
    <property type="component" value="Unassembled WGS sequence"/>
</dbReference>
<reference evidence="1 2" key="1">
    <citation type="submission" date="2016-11" db="EMBL/GenBank/DDBJ databases">
        <title>Paenibacillus species isolates.</title>
        <authorList>
            <person name="Beno S.M."/>
        </authorList>
    </citation>
    <scope>NUCLEOTIDE SEQUENCE [LARGE SCALE GENOMIC DNA]</scope>
    <source>
        <strain evidence="1 2">FSL H7-0433</strain>
    </source>
</reference>